<evidence type="ECO:0000313" key="3">
    <source>
        <dbReference type="Proteomes" id="UP000037035"/>
    </source>
</evidence>
<feature type="compositionally biased region" description="Polar residues" evidence="1">
    <location>
        <begin position="144"/>
        <end position="155"/>
    </location>
</feature>
<accession>A0A0L6V1J4</accession>
<feature type="region of interest" description="Disordered" evidence="1">
    <location>
        <begin position="43"/>
        <end position="64"/>
    </location>
</feature>
<dbReference type="EMBL" id="LAVV01008029">
    <property type="protein sequence ID" value="KNZ54015.1"/>
    <property type="molecule type" value="Genomic_DNA"/>
</dbReference>
<feature type="compositionally biased region" description="Acidic residues" evidence="1">
    <location>
        <begin position="201"/>
        <end position="235"/>
    </location>
</feature>
<keyword evidence="3" id="KW-1185">Reference proteome</keyword>
<dbReference type="VEuPathDB" id="FungiDB:VP01_3074g1"/>
<proteinExistence type="predicted"/>
<gene>
    <name evidence="2" type="ORF">VP01_3074g1</name>
</gene>
<dbReference type="Proteomes" id="UP000037035">
    <property type="component" value="Unassembled WGS sequence"/>
</dbReference>
<sequence>MSSSHWLSCELLKQHLTDKLLRVLDRIPTTLLHILSSTTHYHITRRREKKEKEEERKKKRRNKMEGVLTVERRCEECVQMNLECGPSTASPIPKWISVQRSRKLTYTTTNTIPGSILPPPPPLNYPDTQYAGDRGSARAVKPRNCTNAKGQTSGELSDPNAGSRFSQTNPAIHPPPQYPGSSQDPMILEKARSKGMRLEVREEDEVPEEEVVQEEEDEETGKEVEEIEEEEEEEVATSTRIIPETDAQRLINDVGEGGSNIQGRKREYEEELEKGNWECKKKKRNTEWVEAVFNDHQLIQEDQGKLLGLVTALKDSWEEAEEKIKQGKI</sequence>
<organism evidence="2 3">
    <name type="scientific">Puccinia sorghi</name>
    <dbReference type="NCBI Taxonomy" id="27349"/>
    <lineage>
        <taxon>Eukaryota</taxon>
        <taxon>Fungi</taxon>
        <taxon>Dikarya</taxon>
        <taxon>Basidiomycota</taxon>
        <taxon>Pucciniomycotina</taxon>
        <taxon>Pucciniomycetes</taxon>
        <taxon>Pucciniales</taxon>
        <taxon>Pucciniaceae</taxon>
        <taxon>Puccinia</taxon>
    </lineage>
</organism>
<name>A0A0L6V1J4_9BASI</name>
<feature type="region of interest" description="Disordered" evidence="1">
    <location>
        <begin position="109"/>
        <end position="244"/>
    </location>
</feature>
<dbReference type="AlphaFoldDB" id="A0A0L6V1J4"/>
<feature type="compositionally biased region" description="Basic and acidic residues" evidence="1">
    <location>
        <begin position="187"/>
        <end position="200"/>
    </location>
</feature>
<comment type="caution">
    <text evidence="2">The sequence shown here is derived from an EMBL/GenBank/DDBJ whole genome shotgun (WGS) entry which is preliminary data.</text>
</comment>
<evidence type="ECO:0000256" key="1">
    <source>
        <dbReference type="SAM" id="MobiDB-lite"/>
    </source>
</evidence>
<evidence type="ECO:0000313" key="2">
    <source>
        <dbReference type="EMBL" id="KNZ54015.1"/>
    </source>
</evidence>
<reference evidence="2 3" key="1">
    <citation type="submission" date="2015-08" db="EMBL/GenBank/DDBJ databases">
        <title>Next Generation Sequencing and Analysis of the Genome of Puccinia sorghi L Schw, the Causal Agent of Maize Common Rust.</title>
        <authorList>
            <person name="Rochi L."/>
            <person name="Burguener G."/>
            <person name="Darino M."/>
            <person name="Turjanski A."/>
            <person name="Kreff E."/>
            <person name="Dieguez M.J."/>
            <person name="Sacco F."/>
        </authorList>
    </citation>
    <scope>NUCLEOTIDE SEQUENCE [LARGE SCALE GENOMIC DNA]</scope>
    <source>
        <strain evidence="2 3">RO10H11247</strain>
    </source>
</reference>
<protein>
    <submittedName>
        <fullName evidence="2">Uncharacterized protein</fullName>
    </submittedName>
</protein>